<comment type="caution">
    <text evidence="1">The sequence shown here is derived from an EMBL/GenBank/DDBJ whole genome shotgun (WGS) entry which is preliminary data.</text>
</comment>
<accession>A0ACB9KRV3</accession>
<name>A0ACB9KRV3_BAUVA</name>
<dbReference type="EMBL" id="CM039438">
    <property type="protein sequence ID" value="KAI4300031.1"/>
    <property type="molecule type" value="Genomic_DNA"/>
</dbReference>
<proteinExistence type="predicted"/>
<reference evidence="1 2" key="1">
    <citation type="journal article" date="2022" name="DNA Res.">
        <title>Chromosomal-level genome assembly of the orchid tree Bauhinia variegata (Leguminosae; Cercidoideae) supports the allotetraploid origin hypothesis of Bauhinia.</title>
        <authorList>
            <person name="Zhong Y."/>
            <person name="Chen Y."/>
            <person name="Zheng D."/>
            <person name="Pang J."/>
            <person name="Liu Y."/>
            <person name="Luo S."/>
            <person name="Meng S."/>
            <person name="Qian L."/>
            <person name="Wei D."/>
            <person name="Dai S."/>
            <person name="Zhou R."/>
        </authorList>
    </citation>
    <scope>NUCLEOTIDE SEQUENCE [LARGE SCALE GENOMIC DNA]</scope>
    <source>
        <strain evidence="1">BV-YZ2020</strain>
    </source>
</reference>
<evidence type="ECO:0000313" key="2">
    <source>
        <dbReference type="Proteomes" id="UP000828941"/>
    </source>
</evidence>
<gene>
    <name evidence="1" type="ORF">L6164_033450</name>
</gene>
<protein>
    <submittedName>
        <fullName evidence="1">Uncharacterized protein</fullName>
    </submittedName>
</protein>
<dbReference type="Proteomes" id="UP000828941">
    <property type="component" value="Chromosome 13"/>
</dbReference>
<sequence length="83" mass="8949">MGTPPNRGFYKLNIDGSSLGNPGRGSIGGVIRDVAGTWVTGFMEFIGLASNILAELEVLKRGLILVCQELTAPVQRKCRKCKK</sequence>
<evidence type="ECO:0000313" key="1">
    <source>
        <dbReference type="EMBL" id="KAI4300031.1"/>
    </source>
</evidence>
<organism evidence="1 2">
    <name type="scientific">Bauhinia variegata</name>
    <name type="common">Purple orchid tree</name>
    <name type="synonym">Phanera variegata</name>
    <dbReference type="NCBI Taxonomy" id="167791"/>
    <lineage>
        <taxon>Eukaryota</taxon>
        <taxon>Viridiplantae</taxon>
        <taxon>Streptophyta</taxon>
        <taxon>Embryophyta</taxon>
        <taxon>Tracheophyta</taxon>
        <taxon>Spermatophyta</taxon>
        <taxon>Magnoliopsida</taxon>
        <taxon>eudicotyledons</taxon>
        <taxon>Gunneridae</taxon>
        <taxon>Pentapetalae</taxon>
        <taxon>rosids</taxon>
        <taxon>fabids</taxon>
        <taxon>Fabales</taxon>
        <taxon>Fabaceae</taxon>
        <taxon>Cercidoideae</taxon>
        <taxon>Cercideae</taxon>
        <taxon>Bauhiniinae</taxon>
        <taxon>Bauhinia</taxon>
    </lineage>
</organism>
<keyword evidence="2" id="KW-1185">Reference proteome</keyword>